<protein>
    <submittedName>
        <fullName evidence="1">Uncharacterized protein</fullName>
    </submittedName>
</protein>
<reference evidence="1 2" key="2">
    <citation type="journal article" date="2022" name="Mol. Ecol. Resour.">
        <title>The genomes of chicory, endive, great burdock and yacon provide insights into Asteraceae paleo-polyploidization history and plant inulin production.</title>
        <authorList>
            <person name="Fan W."/>
            <person name="Wang S."/>
            <person name="Wang H."/>
            <person name="Wang A."/>
            <person name="Jiang F."/>
            <person name="Liu H."/>
            <person name="Zhao H."/>
            <person name="Xu D."/>
            <person name="Zhang Y."/>
        </authorList>
    </citation>
    <scope>NUCLEOTIDE SEQUENCE [LARGE SCALE GENOMIC DNA]</scope>
    <source>
        <strain evidence="2">cv. Yunnan</strain>
        <tissue evidence="1">Leaves</tissue>
    </source>
</reference>
<dbReference type="Proteomes" id="UP001056120">
    <property type="component" value="Linkage Group LG12"/>
</dbReference>
<comment type="caution">
    <text evidence="1">The sequence shown here is derived from an EMBL/GenBank/DDBJ whole genome shotgun (WGS) entry which is preliminary data.</text>
</comment>
<reference evidence="2" key="1">
    <citation type="journal article" date="2022" name="Mol. Ecol. Resour.">
        <title>The genomes of chicory, endive, great burdock and yacon provide insights into Asteraceae palaeo-polyploidization history and plant inulin production.</title>
        <authorList>
            <person name="Fan W."/>
            <person name="Wang S."/>
            <person name="Wang H."/>
            <person name="Wang A."/>
            <person name="Jiang F."/>
            <person name="Liu H."/>
            <person name="Zhao H."/>
            <person name="Xu D."/>
            <person name="Zhang Y."/>
        </authorList>
    </citation>
    <scope>NUCLEOTIDE SEQUENCE [LARGE SCALE GENOMIC DNA]</scope>
    <source>
        <strain evidence="2">cv. Yunnan</strain>
    </source>
</reference>
<evidence type="ECO:0000313" key="1">
    <source>
        <dbReference type="EMBL" id="KAI3793070.1"/>
    </source>
</evidence>
<sequence length="87" mass="9846">MSIQYRLLLRLLPATRNIGRSPNRKPKQKIICSKMANLLRCQRIGCNATFTEDDNPEDSCTYHESVSFLLPFAFFAKSSTVFASVTS</sequence>
<evidence type="ECO:0000313" key="2">
    <source>
        <dbReference type="Proteomes" id="UP001056120"/>
    </source>
</evidence>
<name>A0ACB9HD29_9ASTR</name>
<dbReference type="EMBL" id="CM042029">
    <property type="protein sequence ID" value="KAI3793070.1"/>
    <property type="molecule type" value="Genomic_DNA"/>
</dbReference>
<proteinExistence type="predicted"/>
<accession>A0ACB9HD29</accession>
<gene>
    <name evidence="1" type="ORF">L1987_35683</name>
</gene>
<keyword evidence="2" id="KW-1185">Reference proteome</keyword>
<organism evidence="1 2">
    <name type="scientific">Smallanthus sonchifolius</name>
    <dbReference type="NCBI Taxonomy" id="185202"/>
    <lineage>
        <taxon>Eukaryota</taxon>
        <taxon>Viridiplantae</taxon>
        <taxon>Streptophyta</taxon>
        <taxon>Embryophyta</taxon>
        <taxon>Tracheophyta</taxon>
        <taxon>Spermatophyta</taxon>
        <taxon>Magnoliopsida</taxon>
        <taxon>eudicotyledons</taxon>
        <taxon>Gunneridae</taxon>
        <taxon>Pentapetalae</taxon>
        <taxon>asterids</taxon>
        <taxon>campanulids</taxon>
        <taxon>Asterales</taxon>
        <taxon>Asteraceae</taxon>
        <taxon>Asteroideae</taxon>
        <taxon>Heliantheae alliance</taxon>
        <taxon>Millerieae</taxon>
        <taxon>Smallanthus</taxon>
    </lineage>
</organism>